<name>C4R0N7_KOMPG</name>
<proteinExistence type="inferred from homology"/>
<evidence type="ECO:0000256" key="8">
    <source>
        <dbReference type="SAM" id="MobiDB-lite"/>
    </source>
</evidence>
<dbReference type="InParanoid" id="C4R0N7"/>
<organism evidence="10 11">
    <name type="scientific">Komagataella phaffii (strain GS115 / ATCC 20864)</name>
    <name type="common">Yeast</name>
    <name type="synonym">Pichia pastoris</name>
    <dbReference type="NCBI Taxonomy" id="644223"/>
    <lineage>
        <taxon>Eukaryota</taxon>
        <taxon>Fungi</taxon>
        <taxon>Dikarya</taxon>
        <taxon>Ascomycota</taxon>
        <taxon>Saccharomycotina</taxon>
        <taxon>Pichiomycetes</taxon>
        <taxon>Pichiales</taxon>
        <taxon>Pichiaceae</taxon>
        <taxon>Komagataella</taxon>
    </lineage>
</organism>
<comment type="subcellular location">
    <subcellularLocation>
        <location evidence="1">Nucleus</location>
    </subcellularLocation>
</comment>
<evidence type="ECO:0000256" key="5">
    <source>
        <dbReference type="ARBA" id="ARBA00023163"/>
    </source>
</evidence>
<evidence type="ECO:0000256" key="3">
    <source>
        <dbReference type="ARBA" id="ARBA00017307"/>
    </source>
</evidence>
<feature type="compositionally biased region" description="Basic and acidic residues" evidence="8">
    <location>
        <begin position="276"/>
        <end position="295"/>
    </location>
</feature>
<evidence type="ECO:0000256" key="1">
    <source>
        <dbReference type="ARBA" id="ARBA00004123"/>
    </source>
</evidence>
<dbReference type="CDD" id="cd00076">
    <property type="entry name" value="HFD_SF"/>
    <property type="match status" value="1"/>
</dbReference>
<evidence type="ECO:0000313" key="11">
    <source>
        <dbReference type="Proteomes" id="UP000000314"/>
    </source>
</evidence>
<dbReference type="PANTHER" id="PTHR46469:SF1">
    <property type="entry name" value="TRANSCRIPTION INITIATION FACTOR TFIID SUBUNIT 8"/>
    <property type="match status" value="1"/>
</dbReference>
<keyword evidence="6" id="KW-0539">Nucleus</keyword>
<dbReference type="InterPro" id="IPR037818">
    <property type="entry name" value="TAF8"/>
</dbReference>
<evidence type="ECO:0000256" key="2">
    <source>
        <dbReference type="ARBA" id="ARBA00008767"/>
    </source>
</evidence>
<dbReference type="GO" id="GO:0005669">
    <property type="term" value="C:transcription factor TFIID complex"/>
    <property type="evidence" value="ECO:0007669"/>
    <property type="project" value="InterPro"/>
</dbReference>
<feature type="compositionally biased region" description="Low complexity" evidence="8">
    <location>
        <begin position="10"/>
        <end position="19"/>
    </location>
</feature>
<feature type="compositionally biased region" description="Polar residues" evidence="8">
    <location>
        <begin position="476"/>
        <end position="501"/>
    </location>
</feature>
<gene>
    <name evidence="10" type="ordered locus">PAS_chr2-1_0838</name>
</gene>
<keyword evidence="7" id="KW-0175">Coiled coil</keyword>
<evidence type="ECO:0000259" key="9">
    <source>
        <dbReference type="Pfam" id="PF10406"/>
    </source>
</evidence>
<accession>C4R0N7</accession>
<dbReference type="InterPro" id="IPR019473">
    <property type="entry name" value="TFIID_su8_C"/>
</dbReference>
<feature type="compositionally biased region" description="Basic and acidic residues" evidence="8">
    <location>
        <begin position="37"/>
        <end position="48"/>
    </location>
</feature>
<dbReference type="HOGENOM" id="CLU_526874_0_0_1"/>
<keyword evidence="11" id="KW-1185">Reference proteome</keyword>
<dbReference type="CDD" id="cd08049">
    <property type="entry name" value="TAF8"/>
    <property type="match status" value="1"/>
</dbReference>
<dbReference type="Pfam" id="PF10406">
    <property type="entry name" value="TAF8_C"/>
    <property type="match status" value="1"/>
</dbReference>
<reference evidence="10 11" key="1">
    <citation type="journal article" date="2009" name="Nat. Biotechnol.">
        <title>Genome sequence of the recombinant protein production host Pichia pastoris.</title>
        <authorList>
            <person name="De Schutter K."/>
            <person name="Lin Y.C."/>
            <person name="Tiels P."/>
            <person name="Van Hecke A."/>
            <person name="Glinka S."/>
            <person name="Weber-Lehmann J."/>
            <person name="Rouze P."/>
            <person name="Van de Peer Y."/>
            <person name="Callewaert N."/>
        </authorList>
    </citation>
    <scope>NUCLEOTIDE SEQUENCE [LARGE SCALE GENOMIC DNA]</scope>
    <source>
        <strain evidence="11">GS115 / ATCC 20864</strain>
    </source>
</reference>
<dbReference type="Proteomes" id="UP000000314">
    <property type="component" value="Chromosome 2"/>
</dbReference>
<feature type="compositionally biased region" description="Polar residues" evidence="8">
    <location>
        <begin position="300"/>
        <end position="314"/>
    </location>
</feature>
<keyword evidence="5" id="KW-0804">Transcription</keyword>
<dbReference type="RefSeq" id="XP_002491341.1">
    <property type="nucleotide sequence ID" value="XM_002491296.1"/>
</dbReference>
<feature type="coiled-coil region" evidence="7">
    <location>
        <begin position="400"/>
        <end position="459"/>
    </location>
</feature>
<dbReference type="OMA" id="NICISNF"/>
<dbReference type="AlphaFoldDB" id="C4R0N7"/>
<dbReference type="FunCoup" id="C4R0N7">
    <property type="interactions" value="231"/>
</dbReference>
<feature type="region of interest" description="Disordered" evidence="8">
    <location>
        <begin position="469"/>
        <end position="517"/>
    </location>
</feature>
<dbReference type="GO" id="GO:0006367">
    <property type="term" value="P:transcription initiation at RNA polymerase II promoter"/>
    <property type="evidence" value="ECO:0007669"/>
    <property type="project" value="TreeGrafter"/>
</dbReference>
<dbReference type="OrthoDB" id="2193813at2759"/>
<feature type="domain" description="Transcription factor TFIID subunit 8 C-terminal" evidence="9">
    <location>
        <begin position="208"/>
        <end position="256"/>
    </location>
</feature>
<feature type="compositionally biased region" description="Polar residues" evidence="8">
    <location>
        <begin position="20"/>
        <end position="36"/>
    </location>
</feature>
<dbReference type="EMBL" id="FN392320">
    <property type="protein sequence ID" value="CAY69061.1"/>
    <property type="molecule type" value="Genomic_DNA"/>
</dbReference>
<comment type="similarity">
    <text evidence="2">Belongs to the TAF8 family.</text>
</comment>
<feature type="region of interest" description="Disordered" evidence="8">
    <location>
        <begin position="264"/>
        <end position="314"/>
    </location>
</feature>
<dbReference type="KEGG" id="ppa:PAS_chr2-1_0838"/>
<dbReference type="GeneID" id="8198113"/>
<evidence type="ECO:0000256" key="7">
    <source>
        <dbReference type="SAM" id="Coils"/>
    </source>
</evidence>
<sequence>MADKSDDNQSLVSVSSASSGKENPNSVGQRSMNPTLSHEEQHDQEVQERYNTGKDLNITSQPECVPAMEVALKASVLLILSSLGVQASSLSIDHLTYITTKYIDRLVSELHRSTEIQRRRTIAKRDVQLVVDRGILDLEDVTLEYERLKLTRKRVKPSIEKLSKYASELKESASSVQVSENDKDAFFFFDIAEKISEFMPLRMKRKNYIPKWMPVLPPEHTYVATPQFTEVISDPKELREQLTAESRLGEKALQHLIGTKIVEDKKEDVGNENDNDIDKEIHHGEIDVESDHNLEKGPNGETNGVQSQPPKSMVSSKRFDIVAHAKHRLSVLEKRKRHQEQLLENRRKEIDGLVGQYLGYYATKKIEPPVSDIIVNIMNTEYYHVSREISKSEHRKQKIQESQQLKRRKLEDELQQELEHQTEDIDFEFNFDEDDVDMNKNLNENLNENENDDEQVLIEEDTSFDITNGDIEKTNQETPFTNGSSKQWDSNNAILDSTNSEPEPEPPIADLFNVDSS</sequence>
<keyword evidence="4" id="KW-0805">Transcription regulation</keyword>
<dbReference type="eggNOG" id="KOG4336">
    <property type="taxonomic scope" value="Eukaryota"/>
</dbReference>
<evidence type="ECO:0000256" key="6">
    <source>
        <dbReference type="ARBA" id="ARBA00023242"/>
    </source>
</evidence>
<protein>
    <recommendedName>
        <fullName evidence="3">Transcription initiation factor TFIID subunit 8</fullName>
    </recommendedName>
</protein>
<dbReference type="STRING" id="644223.C4R0N7"/>
<evidence type="ECO:0000313" key="10">
    <source>
        <dbReference type="EMBL" id="CAY69061.1"/>
    </source>
</evidence>
<feature type="region of interest" description="Disordered" evidence="8">
    <location>
        <begin position="1"/>
        <end position="48"/>
    </location>
</feature>
<evidence type="ECO:0000256" key="4">
    <source>
        <dbReference type="ARBA" id="ARBA00023015"/>
    </source>
</evidence>
<dbReference type="PANTHER" id="PTHR46469">
    <property type="entry name" value="TRANSCRIPTION INITIATION FACTOR TFIID SUBUNIT 8"/>
    <property type="match status" value="1"/>
</dbReference>